<evidence type="ECO:0000313" key="1">
    <source>
        <dbReference type="EMBL" id="CAL1591190.1"/>
    </source>
</evidence>
<reference evidence="1 2" key="1">
    <citation type="submission" date="2024-04" db="EMBL/GenBank/DDBJ databases">
        <authorList>
            <person name="Waldvogel A.-M."/>
            <person name="Schoenle A."/>
        </authorList>
    </citation>
    <scope>NUCLEOTIDE SEQUENCE [LARGE SCALE GENOMIC DNA]</scope>
</reference>
<protein>
    <submittedName>
        <fullName evidence="1">Uncharacterized protein</fullName>
    </submittedName>
</protein>
<keyword evidence="2" id="KW-1185">Reference proteome</keyword>
<accession>A0AAV2KQD1</accession>
<dbReference type="AlphaFoldDB" id="A0AAV2KQD1"/>
<gene>
    <name evidence="1" type="ORF">KC01_LOCUS20591</name>
</gene>
<name>A0AAV2KQD1_KNICA</name>
<proteinExistence type="predicted"/>
<evidence type="ECO:0000313" key="2">
    <source>
        <dbReference type="Proteomes" id="UP001497482"/>
    </source>
</evidence>
<sequence length="89" mass="9858">MLQSSISGAQVAARAHHCASVLIGESGETAAPRVSTGYTLLQSAHIHYWGIQKRATRLSNTQKEFYRYRSKGYFHSWVGLVTSLAMRSS</sequence>
<dbReference type="Proteomes" id="UP001497482">
    <property type="component" value="Chromosome 19"/>
</dbReference>
<dbReference type="EMBL" id="OZ035841">
    <property type="protein sequence ID" value="CAL1591190.1"/>
    <property type="molecule type" value="Genomic_DNA"/>
</dbReference>
<organism evidence="1 2">
    <name type="scientific">Knipowitschia caucasica</name>
    <name type="common">Caucasian dwarf goby</name>
    <name type="synonym">Pomatoschistus caucasicus</name>
    <dbReference type="NCBI Taxonomy" id="637954"/>
    <lineage>
        <taxon>Eukaryota</taxon>
        <taxon>Metazoa</taxon>
        <taxon>Chordata</taxon>
        <taxon>Craniata</taxon>
        <taxon>Vertebrata</taxon>
        <taxon>Euteleostomi</taxon>
        <taxon>Actinopterygii</taxon>
        <taxon>Neopterygii</taxon>
        <taxon>Teleostei</taxon>
        <taxon>Neoteleostei</taxon>
        <taxon>Acanthomorphata</taxon>
        <taxon>Gobiaria</taxon>
        <taxon>Gobiiformes</taxon>
        <taxon>Gobioidei</taxon>
        <taxon>Gobiidae</taxon>
        <taxon>Gobiinae</taxon>
        <taxon>Knipowitschia</taxon>
    </lineage>
</organism>